<dbReference type="SUPFAM" id="SSF53850">
    <property type="entry name" value="Periplasmic binding protein-like II"/>
    <property type="match status" value="1"/>
</dbReference>
<dbReference type="RefSeq" id="WP_146890704.1">
    <property type="nucleotide sequence ID" value="NZ_BJXB01000040.1"/>
</dbReference>
<feature type="binding site" evidence="3">
    <location>
        <position position="219"/>
    </location>
    <ligand>
        <name>Fe cation</name>
        <dbReference type="ChEBI" id="CHEBI:24875"/>
    </ligand>
</feature>
<dbReference type="Gene3D" id="3.40.190.10">
    <property type="entry name" value="Periplasmic binding protein-like II"/>
    <property type="match status" value="2"/>
</dbReference>
<dbReference type="EMBL" id="BJXB01000040">
    <property type="protein sequence ID" value="GEM49692.1"/>
    <property type="molecule type" value="Genomic_DNA"/>
</dbReference>
<feature type="chain" id="PRO_5021951912" evidence="4">
    <location>
        <begin position="20"/>
        <end position="331"/>
    </location>
</feature>
<dbReference type="Proteomes" id="UP000321306">
    <property type="component" value="Unassembled WGS sequence"/>
</dbReference>
<organism evidence="5 6">
    <name type="scientific">Deinococcus cellulosilyticus (strain DSM 18568 / NBRC 106333 / KACC 11606 / 5516J-15)</name>
    <dbReference type="NCBI Taxonomy" id="1223518"/>
    <lineage>
        <taxon>Bacteria</taxon>
        <taxon>Thermotogati</taxon>
        <taxon>Deinococcota</taxon>
        <taxon>Deinococci</taxon>
        <taxon>Deinococcales</taxon>
        <taxon>Deinococcaceae</taxon>
        <taxon>Deinococcus</taxon>
    </lineage>
</organism>
<keyword evidence="2 4" id="KW-0732">Signal</keyword>
<dbReference type="InterPro" id="IPR026045">
    <property type="entry name" value="Ferric-bd"/>
</dbReference>
<comment type="caution">
    <text evidence="5">The sequence shown here is derived from an EMBL/GenBank/DDBJ whole genome shotgun (WGS) entry which is preliminary data.</text>
</comment>
<reference evidence="5 6" key="1">
    <citation type="submission" date="2019-07" db="EMBL/GenBank/DDBJ databases">
        <title>Whole genome shotgun sequence of Deinococcus cellulosilyticus NBRC 106333.</title>
        <authorList>
            <person name="Hosoyama A."/>
            <person name="Uohara A."/>
            <person name="Ohji S."/>
            <person name="Ichikawa N."/>
        </authorList>
    </citation>
    <scope>NUCLEOTIDE SEQUENCE [LARGE SCALE GENOMIC DNA]</scope>
    <source>
        <strain evidence="5 6">NBRC 106333</strain>
    </source>
</reference>
<evidence type="ECO:0000256" key="2">
    <source>
        <dbReference type="ARBA" id="ARBA00022729"/>
    </source>
</evidence>
<feature type="binding site" evidence="3">
    <location>
        <position position="218"/>
    </location>
    <ligand>
        <name>Fe cation</name>
        <dbReference type="ChEBI" id="CHEBI:24875"/>
    </ligand>
</feature>
<keyword evidence="3" id="KW-0479">Metal-binding</keyword>
<dbReference type="AlphaFoldDB" id="A0A511NA39"/>
<dbReference type="PANTHER" id="PTHR30006">
    <property type="entry name" value="THIAMINE-BINDING PERIPLASMIC PROTEIN-RELATED"/>
    <property type="match status" value="1"/>
</dbReference>
<evidence type="ECO:0000256" key="1">
    <source>
        <dbReference type="ARBA" id="ARBA00008520"/>
    </source>
</evidence>
<dbReference type="InterPro" id="IPR006059">
    <property type="entry name" value="SBP"/>
</dbReference>
<keyword evidence="3" id="KW-0408">Iron</keyword>
<keyword evidence="6" id="KW-1185">Reference proteome</keyword>
<sequence length="331" mass="35845">MKKMVVLTLAGLLAGAALAQSKSITVYTGRSKGLVDPIVQQFEKDTGIKVNVRYATDSAILAALQEEGKASPADLLWANSSGTLGIANEAGLLSTLSKSLVQKFPEAYAPNNNTWIPLSVRFRVMAYNTTKIKPEALPKSVMDLPKHPEFKGKVGWTPTYASFQDFVGAMIALKGEAATREWLLGMKALEPKSYAASNVAMMEGIRNGEIDIAITNHYYIQRFVKSGAPIGTHYFQAGDPGSLALVTGAGVLKTSKKRADALKFLNYLVGAKAQQFFTGELFEYPTANNTILPSTLLPFADAAKLSPKIDQEKFGPRLEQAQKLLREVGLL</sequence>
<evidence type="ECO:0000313" key="6">
    <source>
        <dbReference type="Proteomes" id="UP000321306"/>
    </source>
</evidence>
<dbReference type="GO" id="GO:0046872">
    <property type="term" value="F:metal ion binding"/>
    <property type="evidence" value="ECO:0007669"/>
    <property type="project" value="UniProtKB-KW"/>
</dbReference>
<dbReference type="Pfam" id="PF01547">
    <property type="entry name" value="SBP_bac_1"/>
    <property type="match status" value="1"/>
</dbReference>
<evidence type="ECO:0000256" key="4">
    <source>
        <dbReference type="SAM" id="SignalP"/>
    </source>
</evidence>
<dbReference type="GO" id="GO:0030288">
    <property type="term" value="C:outer membrane-bounded periplasmic space"/>
    <property type="evidence" value="ECO:0007669"/>
    <property type="project" value="TreeGrafter"/>
</dbReference>
<dbReference type="PIRSF" id="PIRSF002825">
    <property type="entry name" value="CfbpA"/>
    <property type="match status" value="1"/>
</dbReference>
<accession>A0A511NA39</accession>
<evidence type="ECO:0000256" key="3">
    <source>
        <dbReference type="PIRSR" id="PIRSR002825-1"/>
    </source>
</evidence>
<dbReference type="OrthoDB" id="9769319at2"/>
<evidence type="ECO:0000313" key="5">
    <source>
        <dbReference type="EMBL" id="GEM49692.1"/>
    </source>
</evidence>
<protein>
    <submittedName>
        <fullName evidence="5">Iron ABC transporter substrate-binding protein</fullName>
    </submittedName>
</protein>
<dbReference type="PANTHER" id="PTHR30006:SF15">
    <property type="entry name" value="IRON-UTILIZATION PERIPLASMIC PROTEIN"/>
    <property type="match status" value="1"/>
</dbReference>
<name>A0A511NA39_DEIC1</name>
<dbReference type="CDD" id="cd13543">
    <property type="entry name" value="PBP2_Fbp"/>
    <property type="match status" value="1"/>
</dbReference>
<proteinExistence type="inferred from homology"/>
<feature type="signal peptide" evidence="4">
    <location>
        <begin position="1"/>
        <end position="19"/>
    </location>
</feature>
<comment type="similarity">
    <text evidence="1">Belongs to the bacterial solute-binding protein 1 family.</text>
</comment>
<gene>
    <name evidence="5" type="ORF">DC3_53270</name>
</gene>